<proteinExistence type="predicted"/>
<feature type="compositionally biased region" description="Acidic residues" evidence="1">
    <location>
        <begin position="175"/>
        <end position="199"/>
    </location>
</feature>
<gene>
    <name evidence="2" type="ORF">PIB30_031091</name>
</gene>
<comment type="caution">
    <text evidence="2">The sequence shown here is derived from an EMBL/GenBank/DDBJ whole genome shotgun (WGS) entry which is preliminary data.</text>
</comment>
<evidence type="ECO:0000256" key="1">
    <source>
        <dbReference type="SAM" id="MobiDB-lite"/>
    </source>
</evidence>
<feature type="region of interest" description="Disordered" evidence="1">
    <location>
        <begin position="171"/>
        <end position="223"/>
    </location>
</feature>
<dbReference type="EMBL" id="JASCZI010120961">
    <property type="protein sequence ID" value="MED6158252.1"/>
    <property type="molecule type" value="Genomic_DNA"/>
</dbReference>
<evidence type="ECO:0000313" key="3">
    <source>
        <dbReference type="Proteomes" id="UP001341840"/>
    </source>
</evidence>
<dbReference type="Proteomes" id="UP001341840">
    <property type="component" value="Unassembled WGS sequence"/>
</dbReference>
<feature type="compositionally biased region" description="Basic and acidic residues" evidence="1">
    <location>
        <begin position="210"/>
        <end position="223"/>
    </location>
</feature>
<accession>A0ABU6UAJ2</accession>
<evidence type="ECO:0000313" key="2">
    <source>
        <dbReference type="EMBL" id="MED6158252.1"/>
    </source>
</evidence>
<sequence>MGTGIIFYEELDEDMCQTWDFFDSIFRNKLCVRIYPSVEPFRYPVQSIHFDPDYPYDYPLSSLHPDGGFLYPSPPPEPYCTPPHDPLFLQYGLDPDQFEYHMVPLLSYYPPAYNPPSQADYDYVPYNTPTDLDPIKIEPHSPPLVPADTGVIGEPYDPPKDFDGFIAQFFQDPQRDDEEDDEIVDTYTDDEDPPEEDELSAGLEAMSLEGRSEVSTDTCESRA</sequence>
<protein>
    <submittedName>
        <fullName evidence="2">Uncharacterized protein</fullName>
    </submittedName>
</protein>
<keyword evidence="3" id="KW-1185">Reference proteome</keyword>
<reference evidence="2 3" key="1">
    <citation type="journal article" date="2023" name="Plants (Basel)">
        <title>Bridging the Gap: Combining Genomics and Transcriptomics Approaches to Understand Stylosanthes scabra, an Orphan Legume from the Brazilian Caatinga.</title>
        <authorList>
            <person name="Ferreira-Neto J.R.C."/>
            <person name="da Silva M.D."/>
            <person name="Binneck E."/>
            <person name="de Melo N.F."/>
            <person name="da Silva R.H."/>
            <person name="de Melo A.L.T.M."/>
            <person name="Pandolfi V."/>
            <person name="Bustamante F.O."/>
            <person name="Brasileiro-Vidal A.C."/>
            <person name="Benko-Iseppon A.M."/>
        </authorList>
    </citation>
    <scope>NUCLEOTIDE SEQUENCE [LARGE SCALE GENOMIC DNA]</scope>
    <source>
        <tissue evidence="2">Leaves</tissue>
    </source>
</reference>
<organism evidence="2 3">
    <name type="scientific">Stylosanthes scabra</name>
    <dbReference type="NCBI Taxonomy" id="79078"/>
    <lineage>
        <taxon>Eukaryota</taxon>
        <taxon>Viridiplantae</taxon>
        <taxon>Streptophyta</taxon>
        <taxon>Embryophyta</taxon>
        <taxon>Tracheophyta</taxon>
        <taxon>Spermatophyta</taxon>
        <taxon>Magnoliopsida</taxon>
        <taxon>eudicotyledons</taxon>
        <taxon>Gunneridae</taxon>
        <taxon>Pentapetalae</taxon>
        <taxon>rosids</taxon>
        <taxon>fabids</taxon>
        <taxon>Fabales</taxon>
        <taxon>Fabaceae</taxon>
        <taxon>Papilionoideae</taxon>
        <taxon>50 kb inversion clade</taxon>
        <taxon>dalbergioids sensu lato</taxon>
        <taxon>Dalbergieae</taxon>
        <taxon>Pterocarpus clade</taxon>
        <taxon>Stylosanthes</taxon>
    </lineage>
</organism>
<name>A0ABU6UAJ2_9FABA</name>